<dbReference type="Gene3D" id="4.10.320.10">
    <property type="entry name" value="E3-binding domain"/>
    <property type="match status" value="1"/>
</dbReference>
<keyword evidence="4" id="KW-1185">Reference proteome</keyword>
<evidence type="ECO:0000256" key="1">
    <source>
        <dbReference type="ARBA" id="ARBA00023125"/>
    </source>
</evidence>
<protein>
    <recommendedName>
        <fullName evidence="2">Lsr2 DNA-binding domain-containing protein</fullName>
    </recommendedName>
</protein>
<comment type="caution">
    <text evidence="3">The sequence shown here is derived from an EMBL/GenBank/DDBJ whole genome shotgun (WGS) entry which is preliminary data.</text>
</comment>
<dbReference type="EMBL" id="BAAALD010000015">
    <property type="protein sequence ID" value="GAA1079182.1"/>
    <property type="molecule type" value="Genomic_DNA"/>
</dbReference>
<proteinExistence type="predicted"/>
<feature type="domain" description="Lsr2 DNA-binding" evidence="2">
    <location>
        <begin position="194"/>
        <end position="228"/>
    </location>
</feature>
<sequence length="232" mass="24995">MDEYGSEPKDVLREWERIVRRVRRNAAEAVAGLDGPGDPAAIEAAQRRMGVVFPPELRAWLGASGLGRLRTDDGRNAWVAFGHDGVLPTGGLLLCLTDIERVHGFKQSLAESDPPDGDHVDWCSRWVPITAERDGFSGRFLDTRTGAVGAWSEGELPSEGLHPSLSAFLRAAADELEGVPAAPGDGPDVRGRQGPDDEAVRAWARRNGYAVNDRGRIPSAVREAWQAARAGG</sequence>
<dbReference type="RefSeq" id="WP_344623315.1">
    <property type="nucleotide sequence ID" value="NZ_BAAALD010000015.1"/>
</dbReference>
<dbReference type="InterPro" id="IPR036625">
    <property type="entry name" value="E3-bd_dom_sf"/>
</dbReference>
<dbReference type="Pfam" id="PF23359">
    <property type="entry name" value="Lsr2_DNA-bd"/>
    <property type="match status" value="1"/>
</dbReference>
<gene>
    <name evidence="3" type="ORF">GCM10009663_21690</name>
</gene>
<accession>A0ABN1TEY5</accession>
<evidence type="ECO:0000259" key="2">
    <source>
        <dbReference type="Pfam" id="PF23359"/>
    </source>
</evidence>
<keyword evidence="1" id="KW-0238">DNA-binding</keyword>
<dbReference type="Proteomes" id="UP001499987">
    <property type="component" value="Unassembled WGS sequence"/>
</dbReference>
<evidence type="ECO:0000313" key="3">
    <source>
        <dbReference type="EMBL" id="GAA1079182.1"/>
    </source>
</evidence>
<reference evidence="3 4" key="1">
    <citation type="journal article" date="2019" name="Int. J. Syst. Evol. Microbiol.">
        <title>The Global Catalogue of Microorganisms (GCM) 10K type strain sequencing project: providing services to taxonomists for standard genome sequencing and annotation.</title>
        <authorList>
            <consortium name="The Broad Institute Genomics Platform"/>
            <consortium name="The Broad Institute Genome Sequencing Center for Infectious Disease"/>
            <person name="Wu L."/>
            <person name="Ma J."/>
        </authorList>
    </citation>
    <scope>NUCLEOTIDE SEQUENCE [LARGE SCALE GENOMIC DNA]</scope>
    <source>
        <strain evidence="3 4">JCM 13002</strain>
    </source>
</reference>
<evidence type="ECO:0000313" key="4">
    <source>
        <dbReference type="Proteomes" id="UP001499987"/>
    </source>
</evidence>
<name>A0ABN1TEY5_9ACTN</name>
<dbReference type="InterPro" id="IPR055370">
    <property type="entry name" value="Lsr2_DNA-bd"/>
</dbReference>
<organism evidence="3 4">
    <name type="scientific">Kitasatospora arboriphila</name>
    <dbReference type="NCBI Taxonomy" id="258052"/>
    <lineage>
        <taxon>Bacteria</taxon>
        <taxon>Bacillati</taxon>
        <taxon>Actinomycetota</taxon>
        <taxon>Actinomycetes</taxon>
        <taxon>Kitasatosporales</taxon>
        <taxon>Streptomycetaceae</taxon>
        <taxon>Kitasatospora</taxon>
    </lineage>
</organism>